<reference evidence="3 4" key="1">
    <citation type="journal article" date="2018" name="Front. Plant Sci.">
        <title>Red Clover (Trifolium pratense) and Zigzag Clover (T. medium) - A Picture of Genomic Similarities and Differences.</title>
        <authorList>
            <person name="Dluhosova J."/>
            <person name="Istvanek J."/>
            <person name="Nedelnik J."/>
            <person name="Repkova J."/>
        </authorList>
    </citation>
    <scope>NUCLEOTIDE SEQUENCE [LARGE SCALE GENOMIC DNA]</scope>
    <source>
        <strain evidence="4">cv. 10/8</strain>
        <tissue evidence="3">Leaf</tissue>
    </source>
</reference>
<name>A0A392SVY0_9FABA</name>
<keyword evidence="1" id="KW-0175">Coiled coil</keyword>
<evidence type="ECO:0008006" key="5">
    <source>
        <dbReference type="Google" id="ProtNLM"/>
    </source>
</evidence>
<evidence type="ECO:0000313" key="3">
    <source>
        <dbReference type="EMBL" id="MCI52215.1"/>
    </source>
</evidence>
<organism evidence="3 4">
    <name type="scientific">Trifolium medium</name>
    <dbReference type="NCBI Taxonomy" id="97028"/>
    <lineage>
        <taxon>Eukaryota</taxon>
        <taxon>Viridiplantae</taxon>
        <taxon>Streptophyta</taxon>
        <taxon>Embryophyta</taxon>
        <taxon>Tracheophyta</taxon>
        <taxon>Spermatophyta</taxon>
        <taxon>Magnoliopsida</taxon>
        <taxon>eudicotyledons</taxon>
        <taxon>Gunneridae</taxon>
        <taxon>Pentapetalae</taxon>
        <taxon>rosids</taxon>
        <taxon>fabids</taxon>
        <taxon>Fabales</taxon>
        <taxon>Fabaceae</taxon>
        <taxon>Papilionoideae</taxon>
        <taxon>50 kb inversion clade</taxon>
        <taxon>NPAAA clade</taxon>
        <taxon>Hologalegina</taxon>
        <taxon>IRL clade</taxon>
        <taxon>Trifolieae</taxon>
        <taxon>Trifolium</taxon>
    </lineage>
</organism>
<evidence type="ECO:0000256" key="2">
    <source>
        <dbReference type="SAM" id="MobiDB-lite"/>
    </source>
</evidence>
<evidence type="ECO:0000313" key="4">
    <source>
        <dbReference type="Proteomes" id="UP000265520"/>
    </source>
</evidence>
<dbReference type="EMBL" id="LXQA010444038">
    <property type="protein sequence ID" value="MCI52215.1"/>
    <property type="molecule type" value="Genomic_DNA"/>
</dbReference>
<evidence type="ECO:0000256" key="1">
    <source>
        <dbReference type="SAM" id="Coils"/>
    </source>
</evidence>
<feature type="coiled-coil region" evidence="1">
    <location>
        <begin position="7"/>
        <end position="34"/>
    </location>
</feature>
<dbReference type="Proteomes" id="UP000265520">
    <property type="component" value="Unassembled WGS sequence"/>
</dbReference>
<dbReference type="AlphaFoldDB" id="A0A392SVY0"/>
<sequence length="76" mass="8362">MTKKEIIAALEAHCNELDKKNMQFERMIEALKHEDAAKEVNPIVGNVDAENDVGNNMVADSEDKEEDSGSTRSASV</sequence>
<keyword evidence="4" id="KW-1185">Reference proteome</keyword>
<accession>A0A392SVY0</accession>
<feature type="region of interest" description="Disordered" evidence="2">
    <location>
        <begin position="42"/>
        <end position="76"/>
    </location>
</feature>
<protein>
    <recommendedName>
        <fullName evidence="5">Envelope-like protein</fullName>
    </recommendedName>
</protein>
<comment type="caution">
    <text evidence="3">The sequence shown here is derived from an EMBL/GenBank/DDBJ whole genome shotgun (WGS) entry which is preliminary data.</text>
</comment>
<proteinExistence type="predicted"/>